<evidence type="ECO:0000313" key="4">
    <source>
        <dbReference type="EMBL" id="MEQ5842527.1"/>
    </source>
</evidence>
<proteinExistence type="inferred from homology"/>
<gene>
    <name evidence="4" type="ORF">N0A02_24055</name>
</gene>
<feature type="domain" description="Alpha/beta hydrolase fold-3" evidence="3">
    <location>
        <begin position="93"/>
        <end position="295"/>
    </location>
</feature>
<dbReference type="InterPro" id="IPR029058">
    <property type="entry name" value="AB_hydrolase_fold"/>
</dbReference>
<dbReference type="Pfam" id="PF07859">
    <property type="entry name" value="Abhydrolase_3"/>
    <property type="match status" value="1"/>
</dbReference>
<evidence type="ECO:0000259" key="3">
    <source>
        <dbReference type="Pfam" id="PF07859"/>
    </source>
</evidence>
<protein>
    <submittedName>
        <fullName evidence="4">Alpha/beta hydrolase</fullName>
    </submittedName>
</protein>
<accession>A0ABV1LT75</accession>
<comment type="similarity">
    <text evidence="1">Belongs to the 'GDXG' lipolytic enzyme family.</text>
</comment>
<dbReference type="PANTHER" id="PTHR48081">
    <property type="entry name" value="AB HYDROLASE SUPERFAMILY PROTEIN C4A8.06C"/>
    <property type="match status" value="1"/>
</dbReference>
<keyword evidence="5" id="KW-1185">Reference proteome</keyword>
<dbReference type="PANTHER" id="PTHR48081:SF30">
    <property type="entry name" value="ACETYL-HYDROLASE LIPR-RELATED"/>
    <property type="match status" value="1"/>
</dbReference>
<sequence length="319" mass="33546">MSYATSDGKSLQPPALAGWVSEEAQAHFATHVAGILTPPGDIAAVRAHYDAINHARVEIAKQLYPTRVERQVLNGVPVDVVSPLGQPDNGRRLICLHGGAFMWGSGAGALVEAIPVAAVSGCTVIVVDYRLAPEYLFPAATDDVVACYQALLEDRPATCIALYGSSAGAMLSAQVVARLIADGTPVPGAVAMLHGAGLDLDGDSMTVAGYLNGMAAQGIPAPRPVLPYLAGTHPGDPLVTPGDRQAVLEHFPPSLLVTGTRDFAASSVFTMHRRLRTAGVPAELVVFDGLWHTHHVDTALPESREVFELLGRFFATHLT</sequence>
<dbReference type="GO" id="GO:0016787">
    <property type="term" value="F:hydrolase activity"/>
    <property type="evidence" value="ECO:0007669"/>
    <property type="project" value="UniProtKB-KW"/>
</dbReference>
<comment type="caution">
    <text evidence="4">The sequence shown here is derived from an EMBL/GenBank/DDBJ whole genome shotgun (WGS) entry which is preliminary data.</text>
</comment>
<dbReference type="Proteomes" id="UP001469089">
    <property type="component" value="Unassembled WGS sequence"/>
</dbReference>
<dbReference type="RefSeq" id="WP_349544359.1">
    <property type="nucleotide sequence ID" value="NZ_JAOALG010000002.1"/>
</dbReference>
<dbReference type="InterPro" id="IPR050300">
    <property type="entry name" value="GDXG_lipolytic_enzyme"/>
</dbReference>
<evidence type="ECO:0000313" key="5">
    <source>
        <dbReference type="Proteomes" id="UP001469089"/>
    </source>
</evidence>
<dbReference type="EMBL" id="JAOALG010000002">
    <property type="protein sequence ID" value="MEQ5842527.1"/>
    <property type="molecule type" value="Genomic_DNA"/>
</dbReference>
<reference evidence="4 5" key="1">
    <citation type="journal article" date="2024" name="Chem. Sci.">
        <title>Discovery of a lagriamide polyketide by integrated genome mining, isotopic labeling, and untargeted metabolomics.</title>
        <authorList>
            <person name="Fergusson C.H."/>
            <person name="Saulog J."/>
            <person name="Paulo B.S."/>
            <person name="Wilson D.M."/>
            <person name="Liu D.Y."/>
            <person name="Morehouse N.J."/>
            <person name="Waterworth S."/>
            <person name="Barkei J."/>
            <person name="Gray C.A."/>
            <person name="Kwan J.C."/>
            <person name="Eustaquio A.S."/>
            <person name="Linington R.G."/>
        </authorList>
    </citation>
    <scope>NUCLEOTIDE SEQUENCE [LARGE SCALE GENOMIC DNA]</scope>
    <source>
        <strain evidence="4 5">RL17-338-BIF-B</strain>
    </source>
</reference>
<keyword evidence="2 4" id="KW-0378">Hydrolase</keyword>
<dbReference type="SUPFAM" id="SSF53474">
    <property type="entry name" value="alpha/beta-Hydrolases"/>
    <property type="match status" value="1"/>
</dbReference>
<evidence type="ECO:0000256" key="2">
    <source>
        <dbReference type="ARBA" id="ARBA00022801"/>
    </source>
</evidence>
<organism evidence="4 5">
    <name type="scientific">Paraburkholderia acidicola</name>
    <dbReference type="NCBI Taxonomy" id="1912599"/>
    <lineage>
        <taxon>Bacteria</taxon>
        <taxon>Pseudomonadati</taxon>
        <taxon>Pseudomonadota</taxon>
        <taxon>Betaproteobacteria</taxon>
        <taxon>Burkholderiales</taxon>
        <taxon>Burkholderiaceae</taxon>
        <taxon>Paraburkholderia</taxon>
    </lineage>
</organism>
<name>A0ABV1LT75_9BURK</name>
<dbReference type="Gene3D" id="3.40.50.1820">
    <property type="entry name" value="alpha/beta hydrolase"/>
    <property type="match status" value="1"/>
</dbReference>
<evidence type="ECO:0000256" key="1">
    <source>
        <dbReference type="ARBA" id="ARBA00010515"/>
    </source>
</evidence>
<dbReference type="InterPro" id="IPR013094">
    <property type="entry name" value="AB_hydrolase_3"/>
</dbReference>